<sequence length="120" mass="12357">MLHRIGAILAILASLWALIASGISLYLGTDVGLQNDPTEQTVAGLGWWEAGIALVALGVAAATLVAKSPYMGLALAAVGAIGVFISSSSNIAFMATVAVGGFMAFMGRRHARRHHGKELP</sequence>
<dbReference type="Proteomes" id="UP000184346">
    <property type="component" value="Unassembled WGS sequence"/>
</dbReference>
<dbReference type="OrthoDB" id="6170792at2"/>
<keyword evidence="1" id="KW-0472">Membrane</keyword>
<feature type="transmembrane region" description="Helical" evidence="1">
    <location>
        <begin position="46"/>
        <end position="65"/>
    </location>
</feature>
<keyword evidence="3" id="KW-1185">Reference proteome</keyword>
<gene>
    <name evidence="2" type="ORF">SAMN02745148_01249</name>
</gene>
<keyword evidence="1" id="KW-0812">Transmembrane</keyword>
<dbReference type="RefSeq" id="WP_072820875.1">
    <property type="nucleotide sequence ID" value="NZ_FQUJ01000005.1"/>
</dbReference>
<proteinExistence type="predicted"/>
<keyword evidence="1" id="KW-1133">Transmembrane helix</keyword>
<dbReference type="AlphaFoldDB" id="A0A1M4WXY4"/>
<reference evidence="2 3" key="1">
    <citation type="submission" date="2016-11" db="EMBL/GenBank/DDBJ databases">
        <authorList>
            <person name="Jaros S."/>
            <person name="Januszkiewicz K."/>
            <person name="Wedrychowicz H."/>
        </authorList>
    </citation>
    <scope>NUCLEOTIDE SEQUENCE [LARGE SCALE GENOMIC DNA]</scope>
    <source>
        <strain evidence="2 3">DSM 19980</strain>
    </source>
</reference>
<evidence type="ECO:0000313" key="3">
    <source>
        <dbReference type="Proteomes" id="UP000184346"/>
    </source>
</evidence>
<accession>A0A1M4WXY4</accession>
<evidence type="ECO:0000313" key="2">
    <source>
        <dbReference type="EMBL" id="SHE86050.1"/>
    </source>
</evidence>
<evidence type="ECO:0000256" key="1">
    <source>
        <dbReference type="SAM" id="Phobius"/>
    </source>
</evidence>
<organism evidence="2 3">
    <name type="scientific">Modicisalibacter ilicicola DSM 19980</name>
    <dbReference type="NCBI Taxonomy" id="1121942"/>
    <lineage>
        <taxon>Bacteria</taxon>
        <taxon>Pseudomonadati</taxon>
        <taxon>Pseudomonadota</taxon>
        <taxon>Gammaproteobacteria</taxon>
        <taxon>Oceanospirillales</taxon>
        <taxon>Halomonadaceae</taxon>
        <taxon>Modicisalibacter</taxon>
    </lineage>
</organism>
<protein>
    <submittedName>
        <fullName evidence="2">Uncharacterized protein</fullName>
    </submittedName>
</protein>
<dbReference type="EMBL" id="FQUJ01000005">
    <property type="protein sequence ID" value="SHE86050.1"/>
    <property type="molecule type" value="Genomic_DNA"/>
</dbReference>
<name>A0A1M4WXY4_9GAMM</name>
<feature type="transmembrane region" description="Helical" evidence="1">
    <location>
        <begin position="70"/>
        <end position="85"/>
    </location>
</feature>